<dbReference type="Pfam" id="PF01810">
    <property type="entry name" value="LysE"/>
    <property type="match status" value="1"/>
</dbReference>
<keyword evidence="8" id="KW-1185">Reference proteome</keyword>
<feature type="transmembrane region" description="Helical" evidence="6">
    <location>
        <begin position="150"/>
        <end position="170"/>
    </location>
</feature>
<feature type="transmembrane region" description="Helical" evidence="6">
    <location>
        <begin position="34"/>
        <end position="56"/>
    </location>
</feature>
<dbReference type="GO" id="GO:0005886">
    <property type="term" value="C:plasma membrane"/>
    <property type="evidence" value="ECO:0007669"/>
    <property type="project" value="UniProtKB-SubCell"/>
</dbReference>
<dbReference type="GeneID" id="94367310"/>
<dbReference type="PANTHER" id="PTHR30086:SF20">
    <property type="entry name" value="ARGININE EXPORTER PROTEIN ARGO-RELATED"/>
    <property type="match status" value="1"/>
</dbReference>
<dbReference type="OrthoDB" id="9804822at2"/>
<evidence type="ECO:0000256" key="6">
    <source>
        <dbReference type="SAM" id="Phobius"/>
    </source>
</evidence>
<comment type="subcellular location">
    <subcellularLocation>
        <location evidence="1">Cell membrane</location>
        <topology evidence="1">Multi-pass membrane protein</topology>
    </subcellularLocation>
</comment>
<proteinExistence type="predicted"/>
<keyword evidence="5 6" id="KW-0472">Membrane</keyword>
<name>A0A2U2C490_9RHOB</name>
<evidence type="ECO:0000313" key="8">
    <source>
        <dbReference type="Proteomes" id="UP000244940"/>
    </source>
</evidence>
<keyword evidence="3 6" id="KW-0812">Transmembrane</keyword>
<organism evidence="7 8">
    <name type="scientific">Pararhodobacter marinus</name>
    <dbReference type="NCBI Taxonomy" id="2184063"/>
    <lineage>
        <taxon>Bacteria</taxon>
        <taxon>Pseudomonadati</taxon>
        <taxon>Pseudomonadota</taxon>
        <taxon>Alphaproteobacteria</taxon>
        <taxon>Rhodobacterales</taxon>
        <taxon>Paracoccaceae</taxon>
        <taxon>Pararhodobacter</taxon>
    </lineage>
</organism>
<dbReference type="InterPro" id="IPR001123">
    <property type="entry name" value="LeuE-type"/>
</dbReference>
<dbReference type="AlphaFoldDB" id="A0A2U2C490"/>
<evidence type="ECO:0000256" key="5">
    <source>
        <dbReference type="ARBA" id="ARBA00023136"/>
    </source>
</evidence>
<evidence type="ECO:0000256" key="3">
    <source>
        <dbReference type="ARBA" id="ARBA00022692"/>
    </source>
</evidence>
<accession>A0A2U2C490</accession>
<comment type="caution">
    <text evidence="7">The sequence shown here is derived from an EMBL/GenBank/DDBJ whole genome shotgun (WGS) entry which is preliminary data.</text>
</comment>
<protein>
    <submittedName>
        <fullName evidence="7">Lysine transporter LysE</fullName>
    </submittedName>
</protein>
<evidence type="ECO:0000256" key="4">
    <source>
        <dbReference type="ARBA" id="ARBA00022989"/>
    </source>
</evidence>
<sequence>MTGAQLLTFVLTLGAAFAVPGPAMLLAMRNTLTGGLGAGIATGAGLGLIAACWTLAALTGLSALFALAPWAFGAMKLAGALYLIWIAFHLWRDAGAPLGEGRAGRRRWGRAFVSGMLVNLGNPKSVLFAGAVLVVIFPAGLGLRDGAMVIAAHFLLELLGYALIALTLSHPAARAGYLRAKLWIDRIAGVVLGALGLRLLLSR</sequence>
<reference evidence="7 8" key="1">
    <citation type="submission" date="2018-05" db="EMBL/GenBank/DDBJ databases">
        <title>Pararhodobacter marina sp. nov., isolated from deep-sea water of the Indian Ocean.</title>
        <authorList>
            <person name="Lai Q.Sr."/>
            <person name="Liu X."/>
            <person name="Shao Z."/>
        </authorList>
    </citation>
    <scope>NUCLEOTIDE SEQUENCE [LARGE SCALE GENOMIC DNA]</scope>
    <source>
        <strain evidence="7 8">CIC4N-9</strain>
    </source>
</reference>
<evidence type="ECO:0000256" key="2">
    <source>
        <dbReference type="ARBA" id="ARBA00022475"/>
    </source>
</evidence>
<dbReference type="GO" id="GO:0015171">
    <property type="term" value="F:amino acid transmembrane transporter activity"/>
    <property type="evidence" value="ECO:0007669"/>
    <property type="project" value="TreeGrafter"/>
</dbReference>
<feature type="transmembrane region" description="Helical" evidence="6">
    <location>
        <begin position="182"/>
        <end position="201"/>
    </location>
</feature>
<feature type="transmembrane region" description="Helical" evidence="6">
    <location>
        <begin position="125"/>
        <end position="143"/>
    </location>
</feature>
<keyword evidence="4 6" id="KW-1133">Transmembrane helix</keyword>
<feature type="transmembrane region" description="Helical" evidence="6">
    <location>
        <begin position="63"/>
        <end position="88"/>
    </location>
</feature>
<gene>
    <name evidence="7" type="ORF">C4N9_20660</name>
</gene>
<dbReference type="RefSeq" id="WP_109535238.1">
    <property type="nucleotide sequence ID" value="NZ_CAXPUO010000055.1"/>
</dbReference>
<evidence type="ECO:0000256" key="1">
    <source>
        <dbReference type="ARBA" id="ARBA00004651"/>
    </source>
</evidence>
<dbReference type="EMBL" id="QEYD01000017">
    <property type="protein sequence ID" value="PWE26677.1"/>
    <property type="molecule type" value="Genomic_DNA"/>
</dbReference>
<evidence type="ECO:0000313" key="7">
    <source>
        <dbReference type="EMBL" id="PWE26677.1"/>
    </source>
</evidence>
<dbReference type="PANTHER" id="PTHR30086">
    <property type="entry name" value="ARGININE EXPORTER PROTEIN ARGO"/>
    <property type="match status" value="1"/>
</dbReference>
<dbReference type="Proteomes" id="UP000244940">
    <property type="component" value="Unassembled WGS sequence"/>
</dbReference>
<keyword evidence="2" id="KW-1003">Cell membrane</keyword>